<reference evidence="5 6" key="1">
    <citation type="submission" date="2018-01" db="EMBL/GenBank/DDBJ databases">
        <title>Complete and assembled Genome of Pantoea gaviniae DSM22758T.</title>
        <authorList>
            <person name="Stevens M.J.A."/>
            <person name="Zurfluh K."/>
            <person name="Stephan R."/>
        </authorList>
    </citation>
    <scope>NUCLEOTIDE SEQUENCE [LARGE SCALE GENOMIC DNA]</scope>
    <source>
        <strain evidence="5 6">DSM 22758</strain>
    </source>
</reference>
<dbReference type="RefSeq" id="WP_104957662.1">
    <property type="nucleotide sequence ID" value="NZ_CP026377.1"/>
</dbReference>
<dbReference type="Proteomes" id="UP000238365">
    <property type="component" value="Chromosome"/>
</dbReference>
<dbReference type="OrthoDB" id="9792436at2"/>
<proteinExistence type="inferred from homology"/>
<dbReference type="InterPro" id="IPR002563">
    <property type="entry name" value="Flavin_Rdtase-like_dom"/>
</dbReference>
<evidence type="ECO:0000313" key="5">
    <source>
        <dbReference type="EMBL" id="AUX93823.1"/>
    </source>
</evidence>
<dbReference type="SUPFAM" id="SSF50475">
    <property type="entry name" value="FMN-binding split barrel"/>
    <property type="match status" value="1"/>
</dbReference>
<dbReference type="Gene3D" id="2.30.110.10">
    <property type="entry name" value="Electron Transport, Fmn-binding Protein, Chain A"/>
    <property type="match status" value="1"/>
</dbReference>
<accession>A0A1X1D8J5</accession>
<feature type="domain" description="Flavin reductase like" evidence="4">
    <location>
        <begin position="18"/>
        <end position="168"/>
    </location>
</feature>
<dbReference type="PANTHER" id="PTHR43567:SF1">
    <property type="entry name" value="FLAVOREDOXIN"/>
    <property type="match status" value="1"/>
</dbReference>
<name>A0A1X1D8J5_9GAMM</name>
<dbReference type="SMART" id="SM00903">
    <property type="entry name" value="Flavin_Reduct"/>
    <property type="match status" value="1"/>
</dbReference>
<sequence length="187" mass="20913">MTTYNKHHFPVEKVRKYLEPGPVALVTSQWENQTDIMTLGWHTILEFSPSLLGCMIASMNLSHELIRNSGECVINIPTVELIDAVVAIGNSHGDDIDKFAANGLTAQPGSVVKAPLIDECFASFECRLHDGALVDNYNFFIFEVVRAHVDPALALPETLHYTGEGQFRVMGDRQLDQRQNFKPEMLI</sequence>
<dbReference type="GO" id="GO:0016646">
    <property type="term" value="F:oxidoreductase activity, acting on the CH-NH group of donors, NAD or NADP as acceptor"/>
    <property type="evidence" value="ECO:0007669"/>
    <property type="project" value="UniProtKB-ARBA"/>
</dbReference>
<evidence type="ECO:0000256" key="3">
    <source>
        <dbReference type="ARBA" id="ARBA00038054"/>
    </source>
</evidence>
<dbReference type="GO" id="GO:0010181">
    <property type="term" value="F:FMN binding"/>
    <property type="evidence" value="ECO:0007669"/>
    <property type="project" value="InterPro"/>
</dbReference>
<dbReference type="Pfam" id="PF01613">
    <property type="entry name" value="Flavin_Reduct"/>
    <property type="match status" value="1"/>
</dbReference>
<dbReference type="PANTHER" id="PTHR43567">
    <property type="entry name" value="FLAVOREDOXIN-RELATED-RELATED"/>
    <property type="match status" value="1"/>
</dbReference>
<comment type="similarity">
    <text evidence="3">Belongs to the flavoredoxin family.</text>
</comment>
<dbReference type="InterPro" id="IPR012349">
    <property type="entry name" value="Split_barrel_FMN-bd"/>
</dbReference>
<evidence type="ECO:0000313" key="6">
    <source>
        <dbReference type="Proteomes" id="UP000238365"/>
    </source>
</evidence>
<organism evidence="5 6">
    <name type="scientific">Mixta gaviniae</name>
    <dbReference type="NCBI Taxonomy" id="665914"/>
    <lineage>
        <taxon>Bacteria</taxon>
        <taxon>Pseudomonadati</taxon>
        <taxon>Pseudomonadota</taxon>
        <taxon>Gammaproteobacteria</taxon>
        <taxon>Enterobacterales</taxon>
        <taxon>Erwiniaceae</taxon>
        <taxon>Mixta</taxon>
    </lineage>
</organism>
<evidence type="ECO:0000256" key="2">
    <source>
        <dbReference type="ARBA" id="ARBA00022630"/>
    </source>
</evidence>
<dbReference type="AlphaFoldDB" id="A0A1X1D8J5"/>
<dbReference type="KEGG" id="pgz:C2E15_12545"/>
<keyword evidence="2" id="KW-0285">Flavoprotein</keyword>
<keyword evidence="6" id="KW-1185">Reference proteome</keyword>
<evidence type="ECO:0000256" key="1">
    <source>
        <dbReference type="ARBA" id="ARBA00001917"/>
    </source>
</evidence>
<evidence type="ECO:0000259" key="4">
    <source>
        <dbReference type="SMART" id="SM00903"/>
    </source>
</evidence>
<protein>
    <submittedName>
        <fullName evidence="5">Flavin reductase</fullName>
    </submittedName>
</protein>
<gene>
    <name evidence="5" type="ORF">C2E15_12545</name>
</gene>
<dbReference type="EMBL" id="CP026377">
    <property type="protein sequence ID" value="AUX93823.1"/>
    <property type="molecule type" value="Genomic_DNA"/>
</dbReference>
<dbReference type="InterPro" id="IPR052174">
    <property type="entry name" value="Flavoredoxin"/>
</dbReference>
<comment type="cofactor">
    <cofactor evidence="1">
        <name>FMN</name>
        <dbReference type="ChEBI" id="CHEBI:58210"/>
    </cofactor>
</comment>